<dbReference type="STRING" id="57577.A0A2K3NYR6"/>
<reference evidence="1 2" key="2">
    <citation type="journal article" date="2017" name="Front. Plant Sci.">
        <title>Gene Classification and Mining of Molecular Markers Useful in Red Clover (Trifolium pratense) Breeding.</title>
        <authorList>
            <person name="Istvanek J."/>
            <person name="Dluhosova J."/>
            <person name="Dluhos P."/>
            <person name="Patkova L."/>
            <person name="Nedelnik J."/>
            <person name="Repkova J."/>
        </authorList>
    </citation>
    <scope>NUCLEOTIDE SEQUENCE [LARGE SCALE GENOMIC DNA]</scope>
    <source>
        <strain evidence="2">cv. Tatra</strain>
        <tissue evidence="1">Young leaves</tissue>
    </source>
</reference>
<accession>A0A2K3NYR6</accession>
<sequence length="892" mass="100449">MEFSEEWKSLFPIGASTVSPLLLSNPDSLGPLFFNPNPNSQTHLVSSTIPSLQLPHHLLTERYLLTSDPSILPSTASTIAPLFDSTDQLIDYNVSHFLYNRIQLLKCPDSPNVVVIFPTGVNDQNIGFFMLRVKDSVLDTRLDVKGNVFRASTGSESRILKMSVNPVTDSELGGGSDSSPVIGYLLASSRYSVCWFTVNHNLSLDSPSMSYLGISKVFKEAVVHACWSPHILEESVVLLESGQLFLFDLESQGSSKTFKGTRLRVPQNESAWFKNKGWLSCEFSWQPRSLIVARYDAIFLVDFSSKECNVTCLMKIETLRMFAPDENERFLALSRAGPDYFYFTVASTSLLVLCDVRKPLMPILQWRHGIDEPCYMTVLSLSMLRSNSKVDTFKLASDMGFCIILGSFWNSEFNIFCYGPKFPFRKGSSTSRLSKINTTFYGWELPSEINLSSRECHCGSCLFREELSKDALPEWIDLQLKKEMVLGFGILNNDLASLLCEPDEHGGFTLVRVMSSGKFELQRYHASWAMSRNLEGCHEADLCLESHLLRPMSDKENKYKSADFHCIKLDYLYAYANGNLAQDLTTKLEEVYSDDQEEAPFCLEVHESLCKKLNACGLGHSRSSPAITSIFKDVKLPASFHEVALRKLWTDLPLELLQLAFLSYSECREVIGYNQKGVPLEFLAVPDLPQLPPFFLRKPSPHSNDDIVGPVIPFPVLLVINEARYGYSDSSSDEFSVEGELGLKYKEVMQVAGEIAVSSRGPMCPDDHVVSLDDDEGEPWAGSSKPKSFSTYRPIALNFSDTDNIQGKSVYTDTAYDTFIFHVSDKSCEHTESVGEEMFDDLCPIELRFDAPVKKFEGQSLKAYELLKEQTSKWQQSFDLYKEFCIQSGFEK</sequence>
<dbReference type="Proteomes" id="UP000236291">
    <property type="component" value="Unassembled WGS sequence"/>
</dbReference>
<gene>
    <name evidence="1" type="ORF">L195_g004672</name>
</gene>
<evidence type="ECO:0000313" key="2">
    <source>
        <dbReference type="Proteomes" id="UP000236291"/>
    </source>
</evidence>
<evidence type="ECO:0000313" key="1">
    <source>
        <dbReference type="EMBL" id="PNY08159.1"/>
    </source>
</evidence>
<protein>
    <submittedName>
        <fullName evidence="1">Uncharacterized protein</fullName>
    </submittedName>
</protein>
<dbReference type="InterPro" id="IPR038801">
    <property type="entry name" value="TAF1C"/>
</dbReference>
<proteinExistence type="predicted"/>
<dbReference type="PANTHER" id="PTHR15319">
    <property type="entry name" value="TATA BOX-BINDING PROTEIN ASSOCIATED FACTOR RNA POLYMERASE I SUBUNIT C"/>
    <property type="match status" value="1"/>
</dbReference>
<dbReference type="EMBL" id="ASHM01002330">
    <property type="protein sequence ID" value="PNY08159.1"/>
    <property type="molecule type" value="Genomic_DNA"/>
</dbReference>
<reference evidence="1 2" key="1">
    <citation type="journal article" date="2014" name="Am. J. Bot.">
        <title>Genome assembly and annotation for red clover (Trifolium pratense; Fabaceae).</title>
        <authorList>
            <person name="Istvanek J."/>
            <person name="Jaros M."/>
            <person name="Krenek A."/>
            <person name="Repkova J."/>
        </authorList>
    </citation>
    <scope>NUCLEOTIDE SEQUENCE [LARGE SCALE GENOMIC DNA]</scope>
    <source>
        <strain evidence="2">cv. Tatra</strain>
        <tissue evidence="1">Young leaves</tissue>
    </source>
</reference>
<dbReference type="AlphaFoldDB" id="A0A2K3NYR6"/>
<comment type="caution">
    <text evidence="1">The sequence shown here is derived from an EMBL/GenBank/DDBJ whole genome shotgun (WGS) entry which is preliminary data.</text>
</comment>
<dbReference type="GO" id="GO:0001650">
    <property type="term" value="C:fibrillar center"/>
    <property type="evidence" value="ECO:0007669"/>
    <property type="project" value="TreeGrafter"/>
</dbReference>
<organism evidence="1 2">
    <name type="scientific">Trifolium pratense</name>
    <name type="common">Red clover</name>
    <dbReference type="NCBI Taxonomy" id="57577"/>
    <lineage>
        <taxon>Eukaryota</taxon>
        <taxon>Viridiplantae</taxon>
        <taxon>Streptophyta</taxon>
        <taxon>Embryophyta</taxon>
        <taxon>Tracheophyta</taxon>
        <taxon>Spermatophyta</taxon>
        <taxon>Magnoliopsida</taxon>
        <taxon>eudicotyledons</taxon>
        <taxon>Gunneridae</taxon>
        <taxon>Pentapetalae</taxon>
        <taxon>rosids</taxon>
        <taxon>fabids</taxon>
        <taxon>Fabales</taxon>
        <taxon>Fabaceae</taxon>
        <taxon>Papilionoideae</taxon>
        <taxon>50 kb inversion clade</taxon>
        <taxon>NPAAA clade</taxon>
        <taxon>Hologalegina</taxon>
        <taxon>IRL clade</taxon>
        <taxon>Trifolieae</taxon>
        <taxon>Trifolium</taxon>
    </lineage>
</organism>
<name>A0A2K3NYR6_TRIPR</name>
<dbReference type="GO" id="GO:0001164">
    <property type="term" value="F:RNA polymerase I core promoter sequence-specific DNA binding"/>
    <property type="evidence" value="ECO:0007669"/>
    <property type="project" value="TreeGrafter"/>
</dbReference>
<dbReference type="PANTHER" id="PTHR15319:SF1">
    <property type="entry name" value="TATA BOX-BINDING PROTEIN-ASSOCIATED FACTOR RNA POLYMERASE I SUBUNIT C"/>
    <property type="match status" value="1"/>
</dbReference>